<name>A0ABS0B642_9GAMM</name>
<accession>A0ABS0B642</accession>
<dbReference type="PANTHER" id="PTHR19328">
    <property type="entry name" value="HEDGEHOG-INTERACTING PROTEIN"/>
    <property type="match status" value="1"/>
</dbReference>
<dbReference type="SUPFAM" id="SSF50952">
    <property type="entry name" value="Soluble quinoprotein glucose dehydrogenase"/>
    <property type="match status" value="1"/>
</dbReference>
<keyword evidence="1" id="KW-0732">Signal</keyword>
<feature type="signal peptide" evidence="1">
    <location>
        <begin position="1"/>
        <end position="26"/>
    </location>
</feature>
<keyword evidence="4" id="KW-1185">Reference proteome</keyword>
<dbReference type="Proteomes" id="UP001429984">
    <property type="component" value="Unassembled WGS sequence"/>
</dbReference>
<dbReference type="PROSITE" id="PS51257">
    <property type="entry name" value="PROKAR_LIPOPROTEIN"/>
    <property type="match status" value="1"/>
</dbReference>
<dbReference type="PANTHER" id="PTHR19328:SF55">
    <property type="entry name" value="BLR6566 PROTEIN"/>
    <property type="match status" value="1"/>
</dbReference>
<evidence type="ECO:0000259" key="2">
    <source>
        <dbReference type="Pfam" id="PF22807"/>
    </source>
</evidence>
<feature type="domain" description="Pyrroloquinoline quinone-dependent pyranose dehydrogenase beta-propeller" evidence="2">
    <location>
        <begin position="335"/>
        <end position="440"/>
    </location>
</feature>
<organism evidence="3 4">
    <name type="scientific">Lysobacter niastensis</name>
    <dbReference type="NCBI Taxonomy" id="380629"/>
    <lineage>
        <taxon>Bacteria</taxon>
        <taxon>Pseudomonadati</taxon>
        <taxon>Pseudomonadota</taxon>
        <taxon>Gammaproteobacteria</taxon>
        <taxon>Lysobacterales</taxon>
        <taxon>Lysobacteraceae</taxon>
        <taxon>Lysobacter</taxon>
    </lineage>
</organism>
<sequence>MPARTPPPLCSTAICLALSMALSACGEQATLPVSDGFGPKPTLPPPNKTLIPTVNVAPRVGWRDAERPVAATGLAVDAFATGLEHPRWLYLLPSGDVLVAESNAPPRPKDAPAGIRSMVMKQMMKRAGAAVPSANRITLLRDADGDGRAEVRSVFLEGLNSPFGMTLVGDEFYVANTDALVRYRYSPGQLRITASPTTVTPLPGGKRNHHWTKNVIASRDGRRLYVTVGSNSNVAEHGMEEEKDRAAILEVDPVAGAYRVFASGLRNPNGMDWQPETGSLWTVVNERDEIGSDLVPDYLTEVHGGAFYGWPYSYFGAHVDERVKPPRPELVATARVPDYALGPHTASLGLSFYQGMLLPSPYRHGAFIGQHGSWNRKPHSGYKVIFIPFVDGHPSGAPVDVLTGFLDNDGNARGRPVGVISDAKGAVLVADDVGNVIWRITPAASRAGDQARPRDNGSPSAR</sequence>
<protein>
    <submittedName>
        <fullName evidence="3">Sorbosone dehydrogenase family protein</fullName>
    </submittedName>
</protein>
<dbReference type="Gene3D" id="2.120.10.30">
    <property type="entry name" value="TolB, C-terminal domain"/>
    <property type="match status" value="1"/>
</dbReference>
<comment type="caution">
    <text evidence="3">The sequence shown here is derived from an EMBL/GenBank/DDBJ whole genome shotgun (WGS) entry which is preliminary data.</text>
</comment>
<feature type="domain" description="Pyrroloquinoline quinone-dependent pyranose dehydrogenase beta-propeller" evidence="2">
    <location>
        <begin position="69"/>
        <end position="291"/>
    </location>
</feature>
<gene>
    <name evidence="3" type="ORF">IU514_10510</name>
</gene>
<evidence type="ECO:0000313" key="3">
    <source>
        <dbReference type="EMBL" id="MBF6024460.1"/>
    </source>
</evidence>
<dbReference type="RefSeq" id="WP_194931056.1">
    <property type="nucleotide sequence ID" value="NZ_JADLZT010000005.1"/>
</dbReference>
<evidence type="ECO:0000256" key="1">
    <source>
        <dbReference type="SAM" id="SignalP"/>
    </source>
</evidence>
<evidence type="ECO:0000313" key="4">
    <source>
        <dbReference type="Proteomes" id="UP001429984"/>
    </source>
</evidence>
<feature type="chain" id="PRO_5045401188" evidence="1">
    <location>
        <begin position="27"/>
        <end position="462"/>
    </location>
</feature>
<dbReference type="InterPro" id="IPR011042">
    <property type="entry name" value="6-blade_b-propeller_TolB-like"/>
</dbReference>
<dbReference type="Pfam" id="PF22807">
    <property type="entry name" value="TrAA12"/>
    <property type="match status" value="2"/>
</dbReference>
<reference evidence="3 4" key="1">
    <citation type="submission" date="2020-11" db="EMBL/GenBank/DDBJ databases">
        <title>Draft Genome Sequence and Secondary Metabolite Biosynthetic Potential of the Lysobacter niastensis Type strain DSM 18481.</title>
        <authorList>
            <person name="Turrini P."/>
            <person name="Artuso I."/>
            <person name="Tescari M."/>
            <person name="Lugli G.A."/>
            <person name="Frangipani E."/>
            <person name="Ventura M."/>
            <person name="Visca P."/>
        </authorList>
    </citation>
    <scope>NUCLEOTIDE SEQUENCE [LARGE SCALE GENOMIC DNA]</scope>
    <source>
        <strain evidence="3 4">DSM 18481</strain>
    </source>
</reference>
<dbReference type="EMBL" id="JADLZT010000005">
    <property type="protein sequence ID" value="MBF6024460.1"/>
    <property type="molecule type" value="Genomic_DNA"/>
</dbReference>
<dbReference type="InterPro" id="IPR011041">
    <property type="entry name" value="Quinoprot_gluc/sorb_DH_b-prop"/>
</dbReference>
<proteinExistence type="predicted"/>
<dbReference type="InterPro" id="IPR054539">
    <property type="entry name" value="Beta-prop_PDH"/>
</dbReference>